<dbReference type="EMBL" id="CP042914">
    <property type="protein sequence ID" value="QEG42340.1"/>
    <property type="molecule type" value="Genomic_DNA"/>
</dbReference>
<dbReference type="RefSeq" id="WP_068131637.1">
    <property type="nucleotide sequence ID" value="NZ_CP042914.1"/>
</dbReference>
<protein>
    <submittedName>
        <fullName evidence="2">Uncharacterized protein</fullName>
    </submittedName>
</protein>
<proteinExistence type="predicted"/>
<feature type="transmembrane region" description="Helical" evidence="1">
    <location>
        <begin position="44"/>
        <end position="65"/>
    </location>
</feature>
<accession>A0A5B9QX09</accession>
<organism evidence="2 3">
    <name type="scientific">Roseimaritima ulvae</name>
    <dbReference type="NCBI Taxonomy" id="980254"/>
    <lineage>
        <taxon>Bacteria</taxon>
        <taxon>Pseudomonadati</taxon>
        <taxon>Planctomycetota</taxon>
        <taxon>Planctomycetia</taxon>
        <taxon>Pirellulales</taxon>
        <taxon>Pirellulaceae</taxon>
        <taxon>Roseimaritima</taxon>
    </lineage>
</organism>
<name>A0A5B9QX09_9BACT</name>
<feature type="transmembrane region" description="Helical" evidence="1">
    <location>
        <begin position="95"/>
        <end position="118"/>
    </location>
</feature>
<feature type="transmembrane region" description="Helical" evidence="1">
    <location>
        <begin position="130"/>
        <end position="151"/>
    </location>
</feature>
<keyword evidence="3" id="KW-1185">Reference proteome</keyword>
<evidence type="ECO:0000313" key="2">
    <source>
        <dbReference type="EMBL" id="QEG42340.1"/>
    </source>
</evidence>
<dbReference type="Proteomes" id="UP000325286">
    <property type="component" value="Chromosome"/>
</dbReference>
<reference evidence="2 3" key="1">
    <citation type="submission" date="2019-08" db="EMBL/GenBank/DDBJ databases">
        <title>Deep-cultivation of Planctomycetes and their phenomic and genomic characterization uncovers novel biology.</title>
        <authorList>
            <person name="Wiegand S."/>
            <person name="Jogler M."/>
            <person name="Boedeker C."/>
            <person name="Pinto D."/>
            <person name="Vollmers J."/>
            <person name="Rivas-Marin E."/>
            <person name="Kohn T."/>
            <person name="Peeters S.H."/>
            <person name="Heuer A."/>
            <person name="Rast P."/>
            <person name="Oberbeckmann S."/>
            <person name="Bunk B."/>
            <person name="Jeske O."/>
            <person name="Meyerdierks A."/>
            <person name="Storesund J.E."/>
            <person name="Kallscheuer N."/>
            <person name="Luecker S."/>
            <person name="Lage O.M."/>
            <person name="Pohl T."/>
            <person name="Merkel B.J."/>
            <person name="Hornburger P."/>
            <person name="Mueller R.-W."/>
            <person name="Bruemmer F."/>
            <person name="Labrenz M."/>
            <person name="Spormann A.M."/>
            <person name="Op den Camp H."/>
            <person name="Overmann J."/>
            <person name="Amann R."/>
            <person name="Jetten M.S.M."/>
            <person name="Mascher T."/>
            <person name="Medema M.H."/>
            <person name="Devos D.P."/>
            <person name="Kaster A.-K."/>
            <person name="Ovreas L."/>
            <person name="Rohde M."/>
            <person name="Galperin M.Y."/>
            <person name="Jogler C."/>
        </authorList>
    </citation>
    <scope>NUCLEOTIDE SEQUENCE [LARGE SCALE GENOMIC DNA]</scope>
    <source>
        <strain evidence="2 3">UC8</strain>
    </source>
</reference>
<dbReference type="OrthoDB" id="10004818at2"/>
<keyword evidence="1" id="KW-1133">Transmembrane helix</keyword>
<gene>
    <name evidence="2" type="ORF">UC8_43740</name>
</gene>
<keyword evidence="1" id="KW-0812">Transmembrane</keyword>
<evidence type="ECO:0000256" key="1">
    <source>
        <dbReference type="SAM" id="Phobius"/>
    </source>
</evidence>
<dbReference type="KEGG" id="rul:UC8_43740"/>
<dbReference type="AlphaFoldDB" id="A0A5B9QX09"/>
<evidence type="ECO:0000313" key="3">
    <source>
        <dbReference type="Proteomes" id="UP000325286"/>
    </source>
</evidence>
<keyword evidence="1" id="KW-0472">Membrane</keyword>
<sequence>MTDHPFSEPLASGLPEQLVEGQARLALPWRMGVARRAVRRSGGWLLWVYTSWLVFLAFVIGVTLFETLTGESVSLIGGVVQTIVSWSDVLWPYNYPLGLLSLIVSSGGLVGAVNGVRLQSLPLARMAGHIAYLPLLGPWLGLFAVLGVFHLRVLGRAGVAGNFDGQ</sequence>